<dbReference type="InterPro" id="IPR005863">
    <property type="entry name" value="UDP-N-AcMur_synth"/>
</dbReference>
<dbReference type="InterPro" id="IPR051046">
    <property type="entry name" value="MurCDEF_CellWall_CoF430Synth"/>
</dbReference>
<dbReference type="InterPro" id="IPR000713">
    <property type="entry name" value="Mur_ligase_N"/>
</dbReference>
<keyword evidence="3 10" id="KW-0132">Cell division</keyword>
<evidence type="ECO:0000256" key="9">
    <source>
        <dbReference type="ARBA" id="ARBA00023316"/>
    </source>
</evidence>
<dbReference type="GO" id="GO:0047480">
    <property type="term" value="F:UDP-N-acetylmuramoyl-tripeptide-D-alanyl-D-alanine ligase activity"/>
    <property type="evidence" value="ECO:0007669"/>
    <property type="project" value="UniProtKB-UniRule"/>
</dbReference>
<comment type="subcellular location">
    <subcellularLocation>
        <location evidence="10 11">Cytoplasm</location>
    </subcellularLocation>
</comment>
<keyword evidence="2 10" id="KW-0436">Ligase</keyword>
<evidence type="ECO:0000256" key="7">
    <source>
        <dbReference type="ARBA" id="ARBA00022984"/>
    </source>
</evidence>
<evidence type="ECO:0000313" key="15">
    <source>
        <dbReference type="EMBL" id="CUA91983.1"/>
    </source>
</evidence>
<evidence type="ECO:0000259" key="13">
    <source>
        <dbReference type="Pfam" id="PF02875"/>
    </source>
</evidence>
<keyword evidence="9 10" id="KW-0961">Cell wall biogenesis/degradation</keyword>
<dbReference type="SUPFAM" id="SSF53623">
    <property type="entry name" value="MurD-like peptide ligases, catalytic domain"/>
    <property type="match status" value="1"/>
</dbReference>
<evidence type="ECO:0000256" key="10">
    <source>
        <dbReference type="HAMAP-Rule" id="MF_02019"/>
    </source>
</evidence>
<protein>
    <recommendedName>
        <fullName evidence="10 11">UDP-N-acetylmuramoyl-tripeptide--D-alanyl-D-alanine ligase</fullName>
        <ecNumber evidence="10 11">6.3.2.10</ecNumber>
    </recommendedName>
    <alternativeName>
        <fullName evidence="10">D-alanyl-D-alanine-adding enzyme</fullName>
    </alternativeName>
</protein>
<evidence type="ECO:0000256" key="1">
    <source>
        <dbReference type="ARBA" id="ARBA00022490"/>
    </source>
</evidence>
<evidence type="ECO:0000259" key="12">
    <source>
        <dbReference type="Pfam" id="PF01225"/>
    </source>
</evidence>
<keyword evidence="4 10" id="KW-0547">Nucleotide-binding</keyword>
<dbReference type="NCBIfam" id="TIGR01143">
    <property type="entry name" value="murF"/>
    <property type="match status" value="1"/>
</dbReference>
<dbReference type="OrthoDB" id="9800958at2"/>
<evidence type="ECO:0000256" key="8">
    <source>
        <dbReference type="ARBA" id="ARBA00023306"/>
    </source>
</evidence>
<dbReference type="Gene3D" id="3.90.190.20">
    <property type="entry name" value="Mur ligase, C-terminal domain"/>
    <property type="match status" value="1"/>
</dbReference>
<keyword evidence="6 10" id="KW-0133">Cell shape</keyword>
<organism evidence="15 16">
    <name type="scientific">Pannonibacter indicus</name>
    <dbReference type="NCBI Taxonomy" id="466044"/>
    <lineage>
        <taxon>Bacteria</taxon>
        <taxon>Pseudomonadati</taxon>
        <taxon>Pseudomonadota</taxon>
        <taxon>Alphaproteobacteria</taxon>
        <taxon>Hyphomicrobiales</taxon>
        <taxon>Stappiaceae</taxon>
        <taxon>Pannonibacter</taxon>
    </lineage>
</organism>
<dbReference type="SUPFAM" id="SSF63418">
    <property type="entry name" value="MurE/MurF N-terminal domain"/>
    <property type="match status" value="1"/>
</dbReference>
<keyword evidence="7 10" id="KW-0573">Peptidoglycan synthesis</keyword>
<evidence type="ECO:0000256" key="11">
    <source>
        <dbReference type="RuleBase" id="RU004136"/>
    </source>
</evidence>
<dbReference type="EC" id="6.3.2.10" evidence="10 11"/>
<comment type="similarity">
    <text evidence="10">Belongs to the MurCDEF family. MurF subfamily.</text>
</comment>
<dbReference type="Gene3D" id="3.40.1190.10">
    <property type="entry name" value="Mur-like, catalytic domain"/>
    <property type="match status" value="1"/>
</dbReference>
<dbReference type="GO" id="GO:0008360">
    <property type="term" value="P:regulation of cell shape"/>
    <property type="evidence" value="ECO:0007669"/>
    <property type="project" value="UniProtKB-KW"/>
</dbReference>
<dbReference type="EMBL" id="CYHE01000001">
    <property type="protein sequence ID" value="CUA91983.1"/>
    <property type="molecule type" value="Genomic_DNA"/>
</dbReference>
<evidence type="ECO:0000313" key="16">
    <source>
        <dbReference type="Proteomes" id="UP000183900"/>
    </source>
</evidence>
<keyword evidence="8 10" id="KW-0131">Cell cycle</keyword>
<evidence type="ECO:0000256" key="5">
    <source>
        <dbReference type="ARBA" id="ARBA00022840"/>
    </source>
</evidence>
<proteinExistence type="inferred from homology"/>
<dbReference type="PANTHER" id="PTHR43024">
    <property type="entry name" value="UDP-N-ACETYLMURAMOYL-TRIPEPTIDE--D-ALANYL-D-ALANINE LIGASE"/>
    <property type="match status" value="1"/>
</dbReference>
<dbReference type="SUPFAM" id="SSF53244">
    <property type="entry name" value="MurD-like peptide ligases, peptide-binding domain"/>
    <property type="match status" value="1"/>
</dbReference>
<dbReference type="Pfam" id="PF01225">
    <property type="entry name" value="Mur_ligase"/>
    <property type="match status" value="1"/>
</dbReference>
<dbReference type="PANTHER" id="PTHR43024:SF1">
    <property type="entry name" value="UDP-N-ACETYLMURAMOYL-TRIPEPTIDE--D-ALANYL-D-ALANINE LIGASE"/>
    <property type="match status" value="1"/>
</dbReference>
<name>A0A0K6HMF3_9HYPH</name>
<accession>A0A0K6HMF3</accession>
<gene>
    <name evidence="10" type="primary">murF</name>
    <name evidence="15" type="ORF">Ga0061067_101210</name>
</gene>
<comment type="caution">
    <text evidence="10">Lacks conserved residue(s) required for the propagation of feature annotation.</text>
</comment>
<dbReference type="InterPro" id="IPR036615">
    <property type="entry name" value="Mur_ligase_C_dom_sf"/>
</dbReference>
<dbReference type="GO" id="GO:0051301">
    <property type="term" value="P:cell division"/>
    <property type="evidence" value="ECO:0007669"/>
    <property type="project" value="UniProtKB-KW"/>
</dbReference>
<keyword evidence="5 10" id="KW-0067">ATP-binding</keyword>
<dbReference type="GO" id="GO:0005737">
    <property type="term" value="C:cytoplasm"/>
    <property type="evidence" value="ECO:0007669"/>
    <property type="project" value="UniProtKB-SubCell"/>
</dbReference>
<dbReference type="InterPro" id="IPR035911">
    <property type="entry name" value="MurE/MurF_N"/>
</dbReference>
<evidence type="ECO:0000256" key="3">
    <source>
        <dbReference type="ARBA" id="ARBA00022618"/>
    </source>
</evidence>
<keyword evidence="1 10" id="KW-0963">Cytoplasm</keyword>
<sequence>MSAPLWTLDAFLAATRGEARGEPQAEITGISIDTRTIAPGEAFVAIVGDRLDGHDYVAKAFEAGASLALVARHKLADLPRDGRYVVVDDPLEALRNLGRAARARTSARIVAVTGSVGKTGTKEALRLALGRSGKVHASAASFNNHWGVPLTLARMPEDTEFGVFEIGMNHAGEITPLVQMVRPHAAIITTVQAVHLEFFGSVEKIAQAKAEIFLGLEPGGLAILNQDNDQFDLLTFLAKTAGVERIQTFGEAEGSDALLENYAVQAGSSSIQARVLGQEITYKIGAPGKHLVRNSLAVLLAVCELGGDLALAGLALAELSAPKGRGAQTRLKLPGGEAVLIDESYNANPASMRAALSVLGGMQAAAPGRKIAVLGDMLELGDAAGQLHADLIGPVEDSGADLVYCSGPLMRALWERLPREKRAVYAEQSSALTERLKDELRPGDIIMIKGSLGSRMGPLVDALKQEYPAADEVASA</sequence>
<reference evidence="16" key="1">
    <citation type="submission" date="2015-08" db="EMBL/GenBank/DDBJ databases">
        <authorList>
            <person name="Varghese N."/>
        </authorList>
    </citation>
    <scope>NUCLEOTIDE SEQUENCE [LARGE SCALE GENOMIC DNA]</scope>
    <source>
        <strain evidence="16">DSM 23407</strain>
    </source>
</reference>
<evidence type="ECO:0000256" key="6">
    <source>
        <dbReference type="ARBA" id="ARBA00022960"/>
    </source>
</evidence>
<comment type="function">
    <text evidence="10 11">Involved in cell wall formation. Catalyzes the final step in the synthesis of UDP-N-acetylmuramoyl-pentapeptide, the precursor of murein.</text>
</comment>
<dbReference type="Pfam" id="PF08245">
    <property type="entry name" value="Mur_ligase_M"/>
    <property type="match status" value="1"/>
</dbReference>
<comment type="catalytic activity">
    <reaction evidence="10 11">
        <text>D-alanyl-D-alanine + UDP-N-acetyl-alpha-D-muramoyl-L-alanyl-gamma-D-glutamyl-meso-2,6-diaminopimelate + ATP = UDP-N-acetyl-alpha-D-muramoyl-L-alanyl-gamma-D-glutamyl-meso-2,6-diaminopimeloyl-D-alanyl-D-alanine + ADP + phosphate + H(+)</text>
        <dbReference type="Rhea" id="RHEA:28374"/>
        <dbReference type="ChEBI" id="CHEBI:15378"/>
        <dbReference type="ChEBI" id="CHEBI:30616"/>
        <dbReference type="ChEBI" id="CHEBI:43474"/>
        <dbReference type="ChEBI" id="CHEBI:57822"/>
        <dbReference type="ChEBI" id="CHEBI:61386"/>
        <dbReference type="ChEBI" id="CHEBI:83905"/>
        <dbReference type="ChEBI" id="CHEBI:456216"/>
        <dbReference type="EC" id="6.3.2.10"/>
    </reaction>
</comment>
<feature type="domain" description="Mur ligase central" evidence="14">
    <location>
        <begin position="112"/>
        <end position="301"/>
    </location>
</feature>
<feature type="domain" description="Mur ligase N-terminal catalytic" evidence="12">
    <location>
        <begin position="26"/>
        <end position="74"/>
    </location>
</feature>
<dbReference type="UniPathway" id="UPA00219"/>
<dbReference type="InterPro" id="IPR013221">
    <property type="entry name" value="Mur_ligase_cen"/>
</dbReference>
<keyword evidence="16" id="KW-1185">Reference proteome</keyword>
<dbReference type="Proteomes" id="UP000183900">
    <property type="component" value="Unassembled WGS sequence"/>
</dbReference>
<dbReference type="Pfam" id="PF02875">
    <property type="entry name" value="Mur_ligase_C"/>
    <property type="match status" value="1"/>
</dbReference>
<dbReference type="RefSeq" id="WP_055453978.1">
    <property type="nucleotide sequence ID" value="NZ_CYHE01000001.1"/>
</dbReference>
<dbReference type="Gene3D" id="3.40.1390.10">
    <property type="entry name" value="MurE/MurF, N-terminal domain"/>
    <property type="match status" value="1"/>
</dbReference>
<dbReference type="HAMAP" id="MF_02019">
    <property type="entry name" value="MurF"/>
    <property type="match status" value="1"/>
</dbReference>
<dbReference type="GO" id="GO:0009252">
    <property type="term" value="P:peptidoglycan biosynthetic process"/>
    <property type="evidence" value="ECO:0007669"/>
    <property type="project" value="UniProtKB-UniRule"/>
</dbReference>
<dbReference type="AlphaFoldDB" id="A0A0K6HMF3"/>
<evidence type="ECO:0000259" key="14">
    <source>
        <dbReference type="Pfam" id="PF08245"/>
    </source>
</evidence>
<dbReference type="GO" id="GO:0005524">
    <property type="term" value="F:ATP binding"/>
    <property type="evidence" value="ECO:0007669"/>
    <property type="project" value="UniProtKB-UniRule"/>
</dbReference>
<dbReference type="NCBIfam" id="NF010693">
    <property type="entry name" value="PRK14093.1"/>
    <property type="match status" value="1"/>
</dbReference>
<feature type="domain" description="Mur ligase C-terminal" evidence="13">
    <location>
        <begin position="339"/>
        <end position="451"/>
    </location>
</feature>
<dbReference type="GO" id="GO:0071555">
    <property type="term" value="P:cell wall organization"/>
    <property type="evidence" value="ECO:0007669"/>
    <property type="project" value="UniProtKB-KW"/>
</dbReference>
<dbReference type="InterPro" id="IPR004101">
    <property type="entry name" value="Mur_ligase_C"/>
</dbReference>
<evidence type="ECO:0000256" key="2">
    <source>
        <dbReference type="ARBA" id="ARBA00022598"/>
    </source>
</evidence>
<evidence type="ECO:0000256" key="4">
    <source>
        <dbReference type="ARBA" id="ARBA00022741"/>
    </source>
</evidence>
<comment type="pathway">
    <text evidence="10 11">Cell wall biogenesis; peptidoglycan biosynthesis.</text>
</comment>
<dbReference type="InterPro" id="IPR036565">
    <property type="entry name" value="Mur-like_cat_sf"/>
</dbReference>
<dbReference type="GO" id="GO:0008766">
    <property type="term" value="F:UDP-N-acetylmuramoylalanyl-D-glutamyl-2,6-diaminopimelate-D-alanyl-D-alanine ligase activity"/>
    <property type="evidence" value="ECO:0007669"/>
    <property type="project" value="RHEA"/>
</dbReference>